<keyword evidence="3" id="KW-1185">Reference proteome</keyword>
<keyword evidence="1" id="KW-1133">Transmembrane helix</keyword>
<evidence type="ECO:0000256" key="1">
    <source>
        <dbReference type="SAM" id="Phobius"/>
    </source>
</evidence>
<keyword evidence="1" id="KW-0472">Membrane</keyword>
<organism evidence="2 3">
    <name type="scientific">Streptomyces albidochromogenes</name>
    <dbReference type="NCBI Taxonomy" id="329524"/>
    <lineage>
        <taxon>Bacteria</taxon>
        <taxon>Bacillati</taxon>
        <taxon>Actinomycetota</taxon>
        <taxon>Actinomycetes</taxon>
        <taxon>Kitasatosporales</taxon>
        <taxon>Streptomycetaceae</taxon>
        <taxon>Streptomyces</taxon>
    </lineage>
</organism>
<comment type="caution">
    <text evidence="2">The sequence shown here is derived from an EMBL/GenBank/DDBJ whole genome shotgun (WGS) entry which is preliminary data.</text>
</comment>
<dbReference type="Proteomes" id="UP001598448">
    <property type="component" value="Unassembled WGS sequence"/>
</dbReference>
<evidence type="ECO:0000313" key="2">
    <source>
        <dbReference type="EMBL" id="MFD5102939.1"/>
    </source>
</evidence>
<evidence type="ECO:0000313" key="3">
    <source>
        <dbReference type="Proteomes" id="UP001598448"/>
    </source>
</evidence>
<dbReference type="EMBL" id="JBHXIJ010000307">
    <property type="protein sequence ID" value="MFD5102939.1"/>
    <property type="molecule type" value="Genomic_DNA"/>
</dbReference>
<dbReference type="RefSeq" id="WP_386720606.1">
    <property type="nucleotide sequence ID" value="NZ_JBHXIJ010000307.1"/>
</dbReference>
<protein>
    <submittedName>
        <fullName evidence="2">Uncharacterized protein</fullName>
    </submittedName>
</protein>
<keyword evidence="1" id="KW-0812">Transmembrane</keyword>
<accession>A0ABW6FVG3</accession>
<reference evidence="2 3" key="1">
    <citation type="submission" date="2024-09" db="EMBL/GenBank/DDBJ databases">
        <title>The Natural Products Discovery Center: Release of the First 8490 Sequenced Strains for Exploring Actinobacteria Biosynthetic Diversity.</title>
        <authorList>
            <person name="Kalkreuter E."/>
            <person name="Kautsar S.A."/>
            <person name="Yang D."/>
            <person name="Bader C.D."/>
            <person name="Teijaro C.N."/>
            <person name="Fluegel L."/>
            <person name="Davis C.M."/>
            <person name="Simpson J.R."/>
            <person name="Lauterbach L."/>
            <person name="Steele A.D."/>
            <person name="Gui C."/>
            <person name="Meng S."/>
            <person name="Li G."/>
            <person name="Viehrig K."/>
            <person name="Ye F."/>
            <person name="Su P."/>
            <person name="Kiefer A.F."/>
            <person name="Nichols A."/>
            <person name="Cepeda A.J."/>
            <person name="Yan W."/>
            <person name="Fan B."/>
            <person name="Jiang Y."/>
            <person name="Adhikari A."/>
            <person name="Zheng C.-J."/>
            <person name="Schuster L."/>
            <person name="Cowan T.M."/>
            <person name="Smanski M.J."/>
            <person name="Chevrette M.G."/>
            <person name="De Carvalho L.P.S."/>
            <person name="Shen B."/>
        </authorList>
    </citation>
    <scope>NUCLEOTIDE SEQUENCE [LARGE SCALE GENOMIC DNA]</scope>
    <source>
        <strain evidence="2 3">NPDC058348</strain>
    </source>
</reference>
<feature type="transmembrane region" description="Helical" evidence="1">
    <location>
        <begin position="146"/>
        <end position="165"/>
    </location>
</feature>
<proteinExistence type="predicted"/>
<gene>
    <name evidence="2" type="ORF">ACFWJN_28770</name>
</gene>
<name>A0ABW6FVG3_9ACTN</name>
<sequence length="169" mass="18928">MSAELVREEVNRQQQAPVPSALDIDTVRMALALCTTAADLRDLRVDLAGNLSDDELKAKARRKGRTLGRRDIRSVKEDPALPTTETLHAFLLACDVEQRYIHEWHNTATRLRISQAEVVEPPSDDTSVVHSIATGLRSVGRSIKNIDLDTFISLVTLILMIIQLYQGWK</sequence>